<dbReference type="InterPro" id="IPR027417">
    <property type="entry name" value="P-loop_NTPase"/>
</dbReference>
<dbReference type="InterPro" id="IPR006554">
    <property type="entry name" value="Helicase-like_DEXD_c2"/>
</dbReference>
<evidence type="ECO:0000313" key="6">
    <source>
        <dbReference type="Proteomes" id="UP001209878"/>
    </source>
</evidence>
<evidence type="ECO:0000313" key="5">
    <source>
        <dbReference type="EMBL" id="KAK2145840.1"/>
    </source>
</evidence>
<keyword evidence="1" id="KW-0547">Nucleotide-binding</keyword>
<dbReference type="AlphaFoldDB" id="A0AAD9MUF0"/>
<evidence type="ECO:0000259" key="4">
    <source>
        <dbReference type="PROSITE" id="PS51193"/>
    </source>
</evidence>
<reference evidence="5" key="1">
    <citation type="journal article" date="2023" name="Mol. Biol. Evol.">
        <title>Third-Generation Sequencing Reveals the Adaptive Role of the Epigenome in Three Deep-Sea Polychaetes.</title>
        <authorList>
            <person name="Perez M."/>
            <person name="Aroh O."/>
            <person name="Sun Y."/>
            <person name="Lan Y."/>
            <person name="Juniper S.K."/>
            <person name="Young C.R."/>
            <person name="Angers B."/>
            <person name="Qian P.Y."/>
        </authorList>
    </citation>
    <scope>NUCLEOTIDE SEQUENCE</scope>
    <source>
        <strain evidence="5">R07B-5</strain>
    </source>
</reference>
<dbReference type="Proteomes" id="UP001209878">
    <property type="component" value="Unassembled WGS sequence"/>
</dbReference>
<dbReference type="Pfam" id="PF06733">
    <property type="entry name" value="DEAD_2"/>
    <property type="match status" value="1"/>
</dbReference>
<dbReference type="PANTHER" id="PTHR11472">
    <property type="entry name" value="DNA REPAIR DEAD HELICASE RAD3/XP-D SUBFAMILY MEMBER"/>
    <property type="match status" value="1"/>
</dbReference>
<dbReference type="InterPro" id="IPR045028">
    <property type="entry name" value="DinG/Rad3-like"/>
</dbReference>
<dbReference type="GO" id="GO:0016818">
    <property type="term" value="F:hydrolase activity, acting on acid anhydrides, in phosphorus-containing anhydrides"/>
    <property type="evidence" value="ECO:0007669"/>
    <property type="project" value="InterPro"/>
</dbReference>
<protein>
    <recommendedName>
        <fullName evidence="4">Helicase ATP-binding domain-containing protein</fullName>
    </recommendedName>
</protein>
<organism evidence="5 6">
    <name type="scientific">Ridgeia piscesae</name>
    <name type="common">Tubeworm</name>
    <dbReference type="NCBI Taxonomy" id="27915"/>
    <lineage>
        <taxon>Eukaryota</taxon>
        <taxon>Metazoa</taxon>
        <taxon>Spiralia</taxon>
        <taxon>Lophotrochozoa</taxon>
        <taxon>Annelida</taxon>
        <taxon>Polychaeta</taxon>
        <taxon>Sedentaria</taxon>
        <taxon>Canalipalpata</taxon>
        <taxon>Sabellida</taxon>
        <taxon>Siboglinidae</taxon>
        <taxon>Ridgeia</taxon>
    </lineage>
</organism>
<dbReference type="SMART" id="SM00488">
    <property type="entry name" value="DEXDc2"/>
    <property type="match status" value="1"/>
</dbReference>
<comment type="caution">
    <text evidence="5">The sequence shown here is derived from an EMBL/GenBank/DDBJ whole genome shotgun (WGS) entry which is preliminary data.</text>
</comment>
<evidence type="ECO:0000256" key="3">
    <source>
        <dbReference type="ARBA" id="ARBA00022840"/>
    </source>
</evidence>
<dbReference type="GO" id="GO:0006366">
    <property type="term" value="P:transcription by RNA polymerase II"/>
    <property type="evidence" value="ECO:0007669"/>
    <property type="project" value="TreeGrafter"/>
</dbReference>
<dbReference type="PROSITE" id="PS51193">
    <property type="entry name" value="HELICASE_ATP_BIND_2"/>
    <property type="match status" value="1"/>
</dbReference>
<sequence>MLELKRTLDAKGHCGLEMPSGTGKTISLLSLIVAYMRERPELEKVVEELKYLVKYYEKELSEKLNIVGLALSSRKNMCVHPNLSSERDGKVVDAKCHTMTASHVRNEHKHDSSVPVCSYYENFDSHGRETTLPAGVYDLVGEVLSLTVSLVSCVNQCHVLGDVTCQSKFCVSLSVM</sequence>
<accession>A0AAD9MUF0</accession>
<dbReference type="InterPro" id="IPR010614">
    <property type="entry name" value="RAD3-like_helicase_DEAD"/>
</dbReference>
<feature type="domain" description="Helicase ATP-binding" evidence="4">
    <location>
        <begin position="1"/>
        <end position="176"/>
    </location>
</feature>
<dbReference type="GO" id="GO:0005524">
    <property type="term" value="F:ATP binding"/>
    <property type="evidence" value="ECO:0007669"/>
    <property type="project" value="UniProtKB-KW"/>
</dbReference>
<name>A0AAD9MUF0_RIDPI</name>
<keyword evidence="2" id="KW-0378">Hydrolase</keyword>
<keyword evidence="3" id="KW-0067">ATP-binding</keyword>
<dbReference type="GO" id="GO:0005634">
    <property type="term" value="C:nucleus"/>
    <property type="evidence" value="ECO:0007669"/>
    <property type="project" value="TreeGrafter"/>
</dbReference>
<dbReference type="PANTHER" id="PTHR11472:SF1">
    <property type="entry name" value="GENERAL TRANSCRIPTION AND DNA REPAIR FACTOR IIH HELICASE SUBUNIT XPD"/>
    <property type="match status" value="1"/>
</dbReference>
<dbReference type="InterPro" id="IPR014013">
    <property type="entry name" value="Helic_SF1/SF2_ATP-bd_DinG/Rad3"/>
</dbReference>
<dbReference type="Gene3D" id="3.40.50.300">
    <property type="entry name" value="P-loop containing nucleotide triphosphate hydrolases"/>
    <property type="match status" value="1"/>
</dbReference>
<dbReference type="GO" id="GO:0045951">
    <property type="term" value="P:positive regulation of mitotic recombination"/>
    <property type="evidence" value="ECO:0007669"/>
    <property type="project" value="TreeGrafter"/>
</dbReference>
<dbReference type="GO" id="GO:0003678">
    <property type="term" value="F:DNA helicase activity"/>
    <property type="evidence" value="ECO:0007669"/>
    <property type="project" value="InterPro"/>
</dbReference>
<gene>
    <name evidence="5" type="ORF">NP493_3826g00000</name>
</gene>
<evidence type="ECO:0000256" key="2">
    <source>
        <dbReference type="ARBA" id="ARBA00022801"/>
    </source>
</evidence>
<dbReference type="GO" id="GO:0003684">
    <property type="term" value="F:damaged DNA binding"/>
    <property type="evidence" value="ECO:0007669"/>
    <property type="project" value="TreeGrafter"/>
</dbReference>
<proteinExistence type="predicted"/>
<keyword evidence="6" id="KW-1185">Reference proteome</keyword>
<evidence type="ECO:0000256" key="1">
    <source>
        <dbReference type="ARBA" id="ARBA00022741"/>
    </source>
</evidence>
<dbReference type="EMBL" id="JAODUO010003824">
    <property type="protein sequence ID" value="KAK2145840.1"/>
    <property type="molecule type" value="Genomic_DNA"/>
</dbReference>